<protein>
    <submittedName>
        <fullName evidence="2">Uncharacterized protein</fullName>
    </submittedName>
</protein>
<accession>A0A5D0TQ16</accession>
<gene>
    <name evidence="2" type="ORF">FXF65_43010</name>
</gene>
<sequence>MSATSEFGDLLDPEPSAQRPRTVLRLPPGSSLFAAANALEEVLLRDATVTTVALYMGERRLGTTSRAFLAERFPGVTRSVGDADRASQPGESTQYRLLRFRCPHCDHQVFRTFYDERAMPVCANPEHGSMVLRK</sequence>
<dbReference type="AlphaFoldDB" id="A0A5D0TQ16"/>
<dbReference type="RefSeq" id="WP_148356255.1">
    <property type="nucleotide sequence ID" value="NZ_JBHSBF010000018.1"/>
</dbReference>
<evidence type="ECO:0000313" key="2">
    <source>
        <dbReference type="EMBL" id="TYC07426.1"/>
    </source>
</evidence>
<name>A0A5D0TQ16_9ACTN</name>
<reference evidence="2 3" key="1">
    <citation type="submission" date="2019-08" db="EMBL/GenBank/DDBJ databases">
        <title>Actinomadura sp. nov. CYP1-5 isolated from mountain soil.</title>
        <authorList>
            <person name="Songsumanus A."/>
            <person name="Kuncharoen N."/>
            <person name="Kudo T."/>
            <person name="Yuki M."/>
            <person name="Igarashi Y."/>
            <person name="Tanasupawat S."/>
        </authorList>
    </citation>
    <scope>NUCLEOTIDE SEQUENCE [LARGE SCALE GENOMIC DNA]</scope>
    <source>
        <strain evidence="2 3">GKU157</strain>
    </source>
</reference>
<evidence type="ECO:0000313" key="3">
    <source>
        <dbReference type="Proteomes" id="UP000322634"/>
    </source>
</evidence>
<dbReference type="OrthoDB" id="4311273at2"/>
<dbReference type="EMBL" id="VSFF01000023">
    <property type="protein sequence ID" value="TYC07426.1"/>
    <property type="molecule type" value="Genomic_DNA"/>
</dbReference>
<feature type="region of interest" description="Disordered" evidence="1">
    <location>
        <begin position="1"/>
        <end position="22"/>
    </location>
</feature>
<comment type="caution">
    <text evidence="2">The sequence shown here is derived from an EMBL/GenBank/DDBJ whole genome shotgun (WGS) entry which is preliminary data.</text>
</comment>
<proteinExistence type="predicted"/>
<dbReference type="Proteomes" id="UP000322634">
    <property type="component" value="Unassembled WGS sequence"/>
</dbReference>
<evidence type="ECO:0000256" key="1">
    <source>
        <dbReference type="SAM" id="MobiDB-lite"/>
    </source>
</evidence>
<keyword evidence="3" id="KW-1185">Reference proteome</keyword>
<organism evidence="2 3">
    <name type="scientific">Actinomadura syzygii</name>
    <dbReference type="NCBI Taxonomy" id="1427538"/>
    <lineage>
        <taxon>Bacteria</taxon>
        <taxon>Bacillati</taxon>
        <taxon>Actinomycetota</taxon>
        <taxon>Actinomycetes</taxon>
        <taxon>Streptosporangiales</taxon>
        <taxon>Thermomonosporaceae</taxon>
        <taxon>Actinomadura</taxon>
    </lineage>
</organism>